<keyword evidence="2" id="KW-1185">Reference proteome</keyword>
<organism evidence="1 2">
    <name type="scientific">Amblyomma americanum</name>
    <name type="common">Lone star tick</name>
    <dbReference type="NCBI Taxonomy" id="6943"/>
    <lineage>
        <taxon>Eukaryota</taxon>
        <taxon>Metazoa</taxon>
        <taxon>Ecdysozoa</taxon>
        <taxon>Arthropoda</taxon>
        <taxon>Chelicerata</taxon>
        <taxon>Arachnida</taxon>
        <taxon>Acari</taxon>
        <taxon>Parasitiformes</taxon>
        <taxon>Ixodida</taxon>
        <taxon>Ixodoidea</taxon>
        <taxon>Ixodidae</taxon>
        <taxon>Amblyomminae</taxon>
        <taxon>Amblyomma</taxon>
    </lineage>
</organism>
<accession>A0AAQ4ER94</accession>
<dbReference type="AlphaFoldDB" id="A0AAQ4ER94"/>
<sequence length="97" mass="11565">MDDFMRLAGVVRERVKCHAFEDGRAQLVSLNEYCWSAIRRYLDLYDIEEWPEELNETLHAGRRARFRLDLRGERISPRARRLLPSSSTLRFQPAAWK</sequence>
<dbReference type="EMBL" id="JARKHS020011989">
    <property type="protein sequence ID" value="KAK8777306.1"/>
    <property type="molecule type" value="Genomic_DNA"/>
</dbReference>
<proteinExistence type="predicted"/>
<protein>
    <submittedName>
        <fullName evidence="1">Uncharacterized protein</fullName>
    </submittedName>
</protein>
<name>A0AAQ4ER94_AMBAM</name>
<comment type="caution">
    <text evidence="1">The sequence shown here is derived from an EMBL/GenBank/DDBJ whole genome shotgun (WGS) entry which is preliminary data.</text>
</comment>
<evidence type="ECO:0000313" key="1">
    <source>
        <dbReference type="EMBL" id="KAK8777306.1"/>
    </source>
</evidence>
<dbReference type="Proteomes" id="UP001321473">
    <property type="component" value="Unassembled WGS sequence"/>
</dbReference>
<evidence type="ECO:0000313" key="2">
    <source>
        <dbReference type="Proteomes" id="UP001321473"/>
    </source>
</evidence>
<gene>
    <name evidence="1" type="ORF">V5799_029348</name>
</gene>
<reference evidence="1 2" key="1">
    <citation type="journal article" date="2023" name="Arcadia Sci">
        <title>De novo assembly of a long-read Amblyomma americanum tick genome.</title>
        <authorList>
            <person name="Chou S."/>
            <person name="Poskanzer K.E."/>
            <person name="Rollins M."/>
            <person name="Thuy-Boun P.S."/>
        </authorList>
    </citation>
    <scope>NUCLEOTIDE SEQUENCE [LARGE SCALE GENOMIC DNA]</scope>
    <source>
        <strain evidence="1">F_SG_1</strain>
        <tissue evidence="1">Salivary glands</tissue>
    </source>
</reference>